<dbReference type="EMBL" id="LCEK01000019">
    <property type="protein sequence ID" value="KKS71801.1"/>
    <property type="molecule type" value="Genomic_DNA"/>
</dbReference>
<evidence type="ECO:0000259" key="7">
    <source>
        <dbReference type="Pfam" id="PF01923"/>
    </source>
</evidence>
<evidence type="ECO:0000256" key="1">
    <source>
        <dbReference type="ARBA" id="ARBA00007487"/>
    </source>
</evidence>
<proteinExistence type="inferred from homology"/>
<dbReference type="FunFam" id="1.20.1200.10:FF:000001">
    <property type="entry name" value="Cob(I)yrinic acid a,c-diamide adenosyltransferase"/>
    <property type="match status" value="1"/>
</dbReference>
<keyword evidence="6" id="KW-0169">Cobalamin biosynthesis</keyword>
<evidence type="ECO:0000256" key="3">
    <source>
        <dbReference type="ARBA" id="ARBA00022679"/>
    </source>
</evidence>
<reference evidence="8 9" key="1">
    <citation type="journal article" date="2015" name="Nature">
        <title>rRNA introns, odd ribosomes, and small enigmatic genomes across a large radiation of phyla.</title>
        <authorList>
            <person name="Brown C.T."/>
            <person name="Hug L.A."/>
            <person name="Thomas B.C."/>
            <person name="Sharon I."/>
            <person name="Castelle C.J."/>
            <person name="Singh A."/>
            <person name="Wilkins M.J."/>
            <person name="Williams K.H."/>
            <person name="Banfield J.F."/>
        </authorList>
    </citation>
    <scope>NUCLEOTIDE SEQUENCE [LARGE SCALE GENOMIC DNA]</scope>
</reference>
<comment type="similarity">
    <text evidence="1 6">Belongs to the Cob(I)alamin adenosyltransferase family.</text>
</comment>
<evidence type="ECO:0000313" key="9">
    <source>
        <dbReference type="Proteomes" id="UP000033867"/>
    </source>
</evidence>
<evidence type="ECO:0000256" key="5">
    <source>
        <dbReference type="ARBA" id="ARBA00022840"/>
    </source>
</evidence>
<evidence type="ECO:0000256" key="6">
    <source>
        <dbReference type="RuleBase" id="RU366026"/>
    </source>
</evidence>
<dbReference type="Gene3D" id="1.20.1200.10">
    <property type="entry name" value="Cobalamin adenosyltransferase-like"/>
    <property type="match status" value="1"/>
</dbReference>
<feature type="domain" description="Cobalamin adenosyltransferase-like" evidence="7">
    <location>
        <begin position="3"/>
        <end position="169"/>
    </location>
</feature>
<keyword evidence="5 6" id="KW-0067">ATP-binding</keyword>
<evidence type="ECO:0000256" key="2">
    <source>
        <dbReference type="ARBA" id="ARBA00011233"/>
    </source>
</evidence>
<comment type="subunit">
    <text evidence="2">Homotrimer.</text>
</comment>
<dbReference type="UniPathway" id="UPA00148">
    <property type="reaction ID" value="UER00233"/>
</dbReference>
<comment type="catalytic activity">
    <reaction evidence="6">
        <text>2 cob(II)yrinate a,c diamide + reduced [electron-transfer flavoprotein] + 2 ATP = 2 adenosylcob(III)yrinate a,c-diamide + 2 triphosphate + oxidized [electron-transfer flavoprotein] + 3 H(+)</text>
        <dbReference type="Rhea" id="RHEA:11528"/>
        <dbReference type="Rhea" id="RHEA-COMP:10685"/>
        <dbReference type="Rhea" id="RHEA-COMP:10686"/>
        <dbReference type="ChEBI" id="CHEBI:15378"/>
        <dbReference type="ChEBI" id="CHEBI:18036"/>
        <dbReference type="ChEBI" id="CHEBI:30616"/>
        <dbReference type="ChEBI" id="CHEBI:57692"/>
        <dbReference type="ChEBI" id="CHEBI:58307"/>
        <dbReference type="ChEBI" id="CHEBI:58503"/>
        <dbReference type="ChEBI" id="CHEBI:58537"/>
        <dbReference type="EC" id="2.5.1.17"/>
    </reaction>
</comment>
<gene>
    <name evidence="8" type="ORF">UV42_C0019G0025</name>
</gene>
<evidence type="ECO:0000256" key="4">
    <source>
        <dbReference type="ARBA" id="ARBA00022741"/>
    </source>
</evidence>
<dbReference type="PANTHER" id="PTHR12213">
    <property type="entry name" value="CORRINOID ADENOSYLTRANSFERASE"/>
    <property type="match status" value="1"/>
</dbReference>
<dbReference type="EC" id="2.5.1.17" evidence="6"/>
<dbReference type="PATRIC" id="fig|1619052.3.peg.485"/>
<dbReference type="Pfam" id="PF01923">
    <property type="entry name" value="Cob_adeno_trans"/>
    <property type="match status" value="1"/>
</dbReference>
<dbReference type="GO" id="GO:0008817">
    <property type="term" value="F:corrinoid adenosyltransferase activity"/>
    <property type="evidence" value="ECO:0007669"/>
    <property type="project" value="UniProtKB-UniRule"/>
</dbReference>
<dbReference type="Proteomes" id="UP000033867">
    <property type="component" value="Unassembled WGS sequence"/>
</dbReference>
<comment type="catalytic activity">
    <reaction evidence="6">
        <text>2 cob(II)alamin + reduced [electron-transfer flavoprotein] + 2 ATP = 2 adenosylcob(III)alamin + 2 triphosphate + oxidized [electron-transfer flavoprotein] + 3 H(+)</text>
        <dbReference type="Rhea" id="RHEA:28671"/>
        <dbReference type="Rhea" id="RHEA-COMP:10685"/>
        <dbReference type="Rhea" id="RHEA-COMP:10686"/>
        <dbReference type="ChEBI" id="CHEBI:15378"/>
        <dbReference type="ChEBI" id="CHEBI:16304"/>
        <dbReference type="ChEBI" id="CHEBI:18036"/>
        <dbReference type="ChEBI" id="CHEBI:18408"/>
        <dbReference type="ChEBI" id="CHEBI:30616"/>
        <dbReference type="ChEBI" id="CHEBI:57692"/>
        <dbReference type="ChEBI" id="CHEBI:58307"/>
        <dbReference type="EC" id="2.5.1.17"/>
    </reaction>
</comment>
<accession>A0A0G1DLT6</accession>
<dbReference type="InterPro" id="IPR016030">
    <property type="entry name" value="CblAdoTrfase-like"/>
</dbReference>
<dbReference type="AlphaFoldDB" id="A0A0G1DLT6"/>
<protein>
    <recommendedName>
        <fullName evidence="6">Corrinoid adenosyltransferase</fullName>
        <ecNumber evidence="6">2.5.1.17</ecNumber>
    </recommendedName>
    <alternativeName>
        <fullName evidence="6">Cob(II)alamin adenosyltransferase</fullName>
    </alternativeName>
    <alternativeName>
        <fullName evidence="6">Cob(II)yrinic acid a,c-diamide adenosyltransferase</fullName>
    </alternativeName>
    <alternativeName>
        <fullName evidence="6">Cobinamide/cobalamin adenosyltransferase</fullName>
    </alternativeName>
</protein>
<sequence length="182" mass="20562">MQIYTKTGDAGETSLLGGKRVQKNCIEIDAIGEVDELNSYLGVLISFLEEPKWRTEKEKLIQIQHHLFNVGGMIAAVQTDLVNVPTVGDAHVEKLETWIDEMTKELPELTQFILPGGHRAAAVCYHTRAVCRRAERRVVELQTASKLNPVVQHFLNRLSDALFTLGRYINVKEGHAEVTWRK</sequence>
<keyword evidence="3 6" id="KW-0808">Transferase</keyword>
<organism evidence="8 9">
    <name type="scientific">Candidatus Magasanikbacteria bacterium GW2011_GWE2_42_7</name>
    <dbReference type="NCBI Taxonomy" id="1619052"/>
    <lineage>
        <taxon>Bacteria</taxon>
        <taxon>Candidatus Magasanikiibacteriota</taxon>
    </lineage>
</organism>
<evidence type="ECO:0000313" key="8">
    <source>
        <dbReference type="EMBL" id="KKS71801.1"/>
    </source>
</evidence>
<comment type="caution">
    <text evidence="8">The sequence shown here is derived from an EMBL/GenBank/DDBJ whole genome shotgun (WGS) entry which is preliminary data.</text>
</comment>
<dbReference type="NCBIfam" id="TIGR00636">
    <property type="entry name" value="PduO_Nterm"/>
    <property type="match status" value="1"/>
</dbReference>
<dbReference type="InterPro" id="IPR029499">
    <property type="entry name" value="PduO-typ"/>
</dbReference>
<keyword evidence="4 6" id="KW-0547">Nucleotide-binding</keyword>
<dbReference type="GO" id="GO:0005524">
    <property type="term" value="F:ATP binding"/>
    <property type="evidence" value="ECO:0007669"/>
    <property type="project" value="UniProtKB-UniRule"/>
</dbReference>
<name>A0A0G1DLT6_9BACT</name>
<comment type="pathway">
    <text evidence="6">Cofactor biosynthesis; adenosylcobalamin biosynthesis; adenosylcobalamin from cob(II)yrinate a,c-diamide: step 2/7.</text>
</comment>
<dbReference type="PANTHER" id="PTHR12213:SF0">
    <property type="entry name" value="CORRINOID ADENOSYLTRANSFERASE MMAB"/>
    <property type="match status" value="1"/>
</dbReference>
<dbReference type="InterPro" id="IPR036451">
    <property type="entry name" value="CblAdoTrfase-like_sf"/>
</dbReference>
<dbReference type="GO" id="GO:0009236">
    <property type="term" value="P:cobalamin biosynthetic process"/>
    <property type="evidence" value="ECO:0007669"/>
    <property type="project" value="UniProtKB-UniRule"/>
</dbReference>
<dbReference type="SUPFAM" id="SSF89028">
    <property type="entry name" value="Cobalamin adenosyltransferase-like"/>
    <property type="match status" value="1"/>
</dbReference>